<dbReference type="AlphaFoldDB" id="A0A919EFC7"/>
<evidence type="ECO:0000313" key="2">
    <source>
        <dbReference type="Proteomes" id="UP000638313"/>
    </source>
</evidence>
<keyword evidence="2" id="KW-1185">Reference proteome</keyword>
<dbReference type="Proteomes" id="UP000638313">
    <property type="component" value="Unassembled WGS sequence"/>
</dbReference>
<comment type="caution">
    <text evidence="1">The sequence shown here is derived from an EMBL/GenBank/DDBJ whole genome shotgun (WGS) entry which is preliminary data.</text>
</comment>
<gene>
    <name evidence="1" type="ORF">GCM10010218_48350</name>
</gene>
<accession>A0A919EFC7</accession>
<sequence length="189" mass="21853">MPEPVVLDWAYLSALADRVAYSIAQKWSIVEQDDVKQEILLHAYAHRPTIEAHYANEDFLWKIFQKAGTQYASKERNYRDLLDDAYYYTPDEAKAALRTFLYTDDELSQMVGKKDDLLQARVTDNVVSARIDAAASMKKLPERYQQLLMRRHVYGLPVPDQADRQALTRAAVALAQQMNRTLRTRRNSV</sequence>
<proteinExistence type="predicted"/>
<organism evidence="1 2">
    <name type="scientific">Streptomyces mashuensis</name>
    <dbReference type="NCBI Taxonomy" id="33904"/>
    <lineage>
        <taxon>Bacteria</taxon>
        <taxon>Bacillati</taxon>
        <taxon>Actinomycetota</taxon>
        <taxon>Actinomycetes</taxon>
        <taxon>Kitasatosporales</taxon>
        <taxon>Streptomycetaceae</taxon>
        <taxon>Streptomyces</taxon>
    </lineage>
</organism>
<dbReference type="RefSeq" id="WP_190131795.1">
    <property type="nucleotide sequence ID" value="NZ_BNBD01000011.1"/>
</dbReference>
<reference evidence="1" key="1">
    <citation type="journal article" date="2014" name="Int. J. Syst. Evol. Microbiol.">
        <title>Complete genome sequence of Corynebacterium casei LMG S-19264T (=DSM 44701T), isolated from a smear-ripened cheese.</title>
        <authorList>
            <consortium name="US DOE Joint Genome Institute (JGI-PGF)"/>
            <person name="Walter F."/>
            <person name="Albersmeier A."/>
            <person name="Kalinowski J."/>
            <person name="Ruckert C."/>
        </authorList>
    </citation>
    <scope>NUCLEOTIDE SEQUENCE</scope>
    <source>
        <strain evidence="1">JCM 4059</strain>
    </source>
</reference>
<dbReference type="EMBL" id="BNBD01000011">
    <property type="protein sequence ID" value="GHF61145.1"/>
    <property type="molecule type" value="Genomic_DNA"/>
</dbReference>
<evidence type="ECO:0000313" key="1">
    <source>
        <dbReference type="EMBL" id="GHF61145.1"/>
    </source>
</evidence>
<name>A0A919EFC7_9ACTN</name>
<reference evidence="1" key="2">
    <citation type="submission" date="2020-09" db="EMBL/GenBank/DDBJ databases">
        <authorList>
            <person name="Sun Q."/>
            <person name="Ohkuma M."/>
        </authorList>
    </citation>
    <scope>NUCLEOTIDE SEQUENCE</scope>
    <source>
        <strain evidence="1">JCM 4059</strain>
    </source>
</reference>
<protein>
    <submittedName>
        <fullName evidence="1">Uncharacterized protein</fullName>
    </submittedName>
</protein>